<dbReference type="GO" id="GO:0005525">
    <property type="term" value="F:GTP binding"/>
    <property type="evidence" value="ECO:0007669"/>
    <property type="project" value="UniProtKB-UniRule"/>
</dbReference>
<keyword evidence="1 4" id="KW-0547">Nucleotide-binding</keyword>
<dbReference type="HAMAP" id="MF_00636">
    <property type="entry name" value="RapZ_like"/>
    <property type="match status" value="1"/>
</dbReference>
<dbReference type="InterPro" id="IPR027417">
    <property type="entry name" value="P-loop_NTPase"/>
</dbReference>
<feature type="domain" description="RapZ C-terminal" evidence="6">
    <location>
        <begin position="178"/>
        <end position="297"/>
    </location>
</feature>
<keyword evidence="8" id="KW-1185">Reference proteome</keyword>
<dbReference type="EMBL" id="JACDQQ010002255">
    <property type="protein sequence ID" value="MBA0087930.1"/>
    <property type="molecule type" value="Genomic_DNA"/>
</dbReference>
<dbReference type="GO" id="GO:0005524">
    <property type="term" value="F:ATP binding"/>
    <property type="evidence" value="ECO:0007669"/>
    <property type="project" value="UniProtKB-UniRule"/>
</dbReference>
<dbReference type="Pfam" id="PF03668">
    <property type="entry name" value="RapZ-like_N"/>
    <property type="match status" value="1"/>
</dbReference>
<gene>
    <name evidence="7" type="primary">rapZ</name>
    <name evidence="7" type="ORF">HRJ53_23335</name>
</gene>
<dbReference type="PANTHER" id="PTHR30448:SF0">
    <property type="entry name" value="RNASE ADAPTER PROTEIN RAPZ"/>
    <property type="match status" value="1"/>
</dbReference>
<keyword evidence="2 4" id="KW-0067">ATP-binding</keyword>
<dbReference type="Pfam" id="PF22740">
    <property type="entry name" value="PapZ_C"/>
    <property type="match status" value="1"/>
</dbReference>
<organism evidence="7 8">
    <name type="scientific">Candidatus Acidiferrum panamense</name>
    <dbReference type="NCBI Taxonomy" id="2741543"/>
    <lineage>
        <taxon>Bacteria</taxon>
        <taxon>Pseudomonadati</taxon>
        <taxon>Acidobacteriota</taxon>
        <taxon>Terriglobia</taxon>
        <taxon>Candidatus Acidiferrales</taxon>
        <taxon>Candidatus Acidiferrum</taxon>
    </lineage>
</organism>
<proteinExistence type="inferred from homology"/>
<dbReference type="PIRSF" id="PIRSF005052">
    <property type="entry name" value="P-loopkin"/>
    <property type="match status" value="1"/>
</dbReference>
<dbReference type="Gene3D" id="3.40.50.300">
    <property type="entry name" value="P-loop containing nucleotide triphosphate hydrolases"/>
    <property type="match status" value="1"/>
</dbReference>
<evidence type="ECO:0000256" key="3">
    <source>
        <dbReference type="ARBA" id="ARBA00023134"/>
    </source>
</evidence>
<feature type="binding site" evidence="4">
    <location>
        <begin position="24"/>
        <end position="31"/>
    </location>
    <ligand>
        <name>ATP</name>
        <dbReference type="ChEBI" id="CHEBI:30616"/>
    </ligand>
</feature>
<reference evidence="7" key="1">
    <citation type="submission" date="2020-06" db="EMBL/GenBank/DDBJ databases">
        <title>Legume-microbial interactions unlock mineral nutrients during tropical forest succession.</title>
        <authorList>
            <person name="Epihov D.Z."/>
        </authorList>
    </citation>
    <scope>NUCLEOTIDE SEQUENCE [LARGE SCALE GENOMIC DNA]</scope>
    <source>
        <strain evidence="7">Pan2503</strain>
    </source>
</reference>
<dbReference type="InterPro" id="IPR005337">
    <property type="entry name" value="RapZ-like"/>
</dbReference>
<dbReference type="InterPro" id="IPR053931">
    <property type="entry name" value="RapZ_C"/>
</dbReference>
<protein>
    <submittedName>
        <fullName evidence="7">RNase adapter RapZ</fullName>
    </submittedName>
</protein>
<dbReference type="Proteomes" id="UP000567293">
    <property type="component" value="Unassembled WGS sequence"/>
</dbReference>
<dbReference type="SUPFAM" id="SSF52540">
    <property type="entry name" value="P-loop containing nucleoside triphosphate hydrolases"/>
    <property type="match status" value="1"/>
</dbReference>
<feature type="binding site" evidence="4">
    <location>
        <begin position="75"/>
        <end position="78"/>
    </location>
    <ligand>
        <name>GTP</name>
        <dbReference type="ChEBI" id="CHEBI:37565"/>
    </ligand>
</feature>
<evidence type="ECO:0000259" key="5">
    <source>
        <dbReference type="Pfam" id="PF03668"/>
    </source>
</evidence>
<keyword evidence="3 4" id="KW-0342">GTP-binding</keyword>
<evidence type="ECO:0000313" key="7">
    <source>
        <dbReference type="EMBL" id="MBA0087930.1"/>
    </source>
</evidence>
<dbReference type="NCBIfam" id="NF003828">
    <property type="entry name" value="PRK05416.1"/>
    <property type="match status" value="1"/>
</dbReference>
<accession>A0A7V8SYZ9</accession>
<comment type="caution">
    <text evidence="7">The sequence shown here is derived from an EMBL/GenBank/DDBJ whole genome shotgun (WGS) entry which is preliminary data.</text>
</comment>
<evidence type="ECO:0000256" key="2">
    <source>
        <dbReference type="ARBA" id="ARBA00022840"/>
    </source>
</evidence>
<evidence type="ECO:0000259" key="6">
    <source>
        <dbReference type="Pfam" id="PF22740"/>
    </source>
</evidence>
<evidence type="ECO:0000256" key="4">
    <source>
        <dbReference type="HAMAP-Rule" id="MF_00636"/>
    </source>
</evidence>
<dbReference type="InterPro" id="IPR053930">
    <property type="entry name" value="RapZ-like_N"/>
</dbReference>
<dbReference type="PANTHER" id="PTHR30448">
    <property type="entry name" value="RNASE ADAPTER PROTEIN RAPZ"/>
    <property type="match status" value="1"/>
</dbReference>
<evidence type="ECO:0000256" key="1">
    <source>
        <dbReference type="ARBA" id="ARBA00022741"/>
    </source>
</evidence>
<name>A0A7V8SYZ9_9BACT</name>
<sequence>MSRSPVKPPTRTRRDTRQLVILTGLSGSGKSTVLRAFEDMGFYCVDNLPVDLIPIFAELHAAGEGDFARAALLVDAREGLQLEKLPALLKHLKRDHPITLVFIEANEDALLRRYSETRRPHPLGKNYSVRESLSHERALMEPIRKLADVVIDSTRFNVHELRHFVTSRFTNPDTRPLLVSVVSFGYRYGVPSDADLVFDVRFLPNPHFVPRLRPYNGTDPKVRQYIRSFPQTGEFLRRIESLLTYLIPHYIREGKSYLTIAFGCTGGKHRSVMLAESVEKALGKRGYSAQAVHRDIEK</sequence>
<feature type="domain" description="RapZ-like N-terminal" evidence="5">
    <location>
        <begin position="18"/>
        <end position="170"/>
    </location>
</feature>
<evidence type="ECO:0000313" key="8">
    <source>
        <dbReference type="Proteomes" id="UP000567293"/>
    </source>
</evidence>
<dbReference type="AlphaFoldDB" id="A0A7V8SYZ9"/>